<reference evidence="2 3" key="1">
    <citation type="journal article" date="2016" name="Proc. Natl. Acad. Sci. U.S.A.">
        <title>Comparative genomics of biotechnologically important yeasts.</title>
        <authorList>
            <person name="Riley R."/>
            <person name="Haridas S."/>
            <person name="Wolfe K.H."/>
            <person name="Lopes M.R."/>
            <person name="Hittinger C.T."/>
            <person name="Goeker M."/>
            <person name="Salamov A.A."/>
            <person name="Wisecaver J.H."/>
            <person name="Long T.M."/>
            <person name="Calvey C.H."/>
            <person name="Aerts A.L."/>
            <person name="Barry K.W."/>
            <person name="Choi C."/>
            <person name="Clum A."/>
            <person name="Coughlan A.Y."/>
            <person name="Deshpande S."/>
            <person name="Douglass A.P."/>
            <person name="Hanson S.J."/>
            <person name="Klenk H.-P."/>
            <person name="LaButti K.M."/>
            <person name="Lapidus A."/>
            <person name="Lindquist E.A."/>
            <person name="Lipzen A.M."/>
            <person name="Meier-Kolthoff J.P."/>
            <person name="Ohm R.A."/>
            <person name="Otillar R.P."/>
            <person name="Pangilinan J.L."/>
            <person name="Peng Y."/>
            <person name="Rokas A."/>
            <person name="Rosa C.A."/>
            <person name="Scheuner C."/>
            <person name="Sibirny A.A."/>
            <person name="Slot J.C."/>
            <person name="Stielow J.B."/>
            <person name="Sun H."/>
            <person name="Kurtzman C.P."/>
            <person name="Blackwell M."/>
            <person name="Grigoriev I.V."/>
            <person name="Jeffries T.W."/>
        </authorList>
    </citation>
    <scope>NUCLEOTIDE SEQUENCE [LARGE SCALE GENOMIC DNA]</scope>
    <source>
        <strain evidence="2 3">NRRL Y-2026</strain>
    </source>
</reference>
<feature type="compositionally biased region" description="Basic and acidic residues" evidence="1">
    <location>
        <begin position="518"/>
        <end position="546"/>
    </location>
</feature>
<dbReference type="AlphaFoldDB" id="A0A1E3NN17"/>
<dbReference type="PANTHER" id="PTHR31014">
    <property type="entry name" value="MITOCHONDRIAL TRANSLATION SYSTEM COMPONENT PET127-RELATED"/>
    <property type="match status" value="1"/>
</dbReference>
<evidence type="ECO:0000313" key="2">
    <source>
        <dbReference type="EMBL" id="ODQ47499.1"/>
    </source>
</evidence>
<dbReference type="RefSeq" id="XP_019018612.1">
    <property type="nucleotide sequence ID" value="XM_019160826.1"/>
</dbReference>
<accession>A0A1E3NN17</accession>
<dbReference type="InterPro" id="IPR013943">
    <property type="entry name" value="Pet127"/>
</dbReference>
<protein>
    <submittedName>
        <fullName evidence="2">Uncharacterized protein</fullName>
    </submittedName>
</protein>
<feature type="region of interest" description="Disordered" evidence="1">
    <location>
        <begin position="514"/>
        <end position="556"/>
    </location>
</feature>
<proteinExistence type="predicted"/>
<dbReference type="STRING" id="763406.A0A1E3NN17"/>
<dbReference type="Proteomes" id="UP000094455">
    <property type="component" value="Unassembled WGS sequence"/>
</dbReference>
<dbReference type="EMBL" id="KV454002">
    <property type="protein sequence ID" value="ODQ47499.1"/>
    <property type="molecule type" value="Genomic_DNA"/>
</dbReference>
<dbReference type="GO" id="GO:0000964">
    <property type="term" value="P:mitochondrial RNA 5'-end processing"/>
    <property type="evidence" value="ECO:0007669"/>
    <property type="project" value="TreeGrafter"/>
</dbReference>
<dbReference type="GeneID" id="30177513"/>
<keyword evidence="3" id="KW-1185">Reference proteome</keyword>
<sequence>MLSYRISTRGVCVFPPLLSPRCHICNNSSLAHNQRPQDDPSDIRAQLQYQRNSDVIKNLNILAEEDNTEDDVEPTTCISKGTLKRTNVPEYISLTHFNDSVSKVPELSHNLASTLFSPGVHYMTDPRTNHFNFDKSLTNIPHIDTLKMDKISHFTPSSRDTKLLDIANTLNKRRLKKHPHKKAPAVKFFSSTSSMTSVLIKFHKYLSHNRPINTTSFSKFYPDATQFTRTSDVPTSLVVTPKDDDKQIYSLDADRSTDSEITLSILGNALELMLTKPSEEFQKFLKSSKEVPKDDSSAYHYAKIGKFLVRSQLDAVDTRLPGTGTFDIKTRAVCAIRFDLSHTDYFPTNYEINKTYGLFESFERELFDAARIVMFKYSLQARLGNMDGIFMAFHNIKKFLGFQYLPLTDIDNIFFGEYSILGKKYGQKILDKTSEEANAEEVNTSNQLTLKNIVNDFGNHHQTKREVLSSFVADYELRLSMNLLEALLENIVKDTKGKPFRIIFKKIKSNMITPPEPKPVEATDTETPKENITETKTASEKLENMVKPDSTAEELASTSGAPDSIVVIVNTLEKEELNELQMLTQEKLEQSKQIVKNAQNNKSMSPSDRIKYFSRYVSDFRNKFFKLNRVILKNSEKEGFFAYQLQADHYFNGTKSEDKHPMPAIEILDKDSDYSWDVKYSINRINRIADKKYLYNKFIKNIAFTSFRDADSESNIDVYTDEGDVQLDENATALQNITRAYSAKALKRKELSKSNQ</sequence>
<dbReference type="PANTHER" id="PTHR31014:SF0">
    <property type="entry name" value="MITOCHONDRIAL TRANSLATION SYSTEM COMPONENT PET127-RELATED"/>
    <property type="match status" value="1"/>
</dbReference>
<organism evidence="2 3">
    <name type="scientific">Pichia membranifaciens NRRL Y-2026</name>
    <dbReference type="NCBI Taxonomy" id="763406"/>
    <lineage>
        <taxon>Eukaryota</taxon>
        <taxon>Fungi</taxon>
        <taxon>Dikarya</taxon>
        <taxon>Ascomycota</taxon>
        <taxon>Saccharomycotina</taxon>
        <taxon>Pichiomycetes</taxon>
        <taxon>Pichiales</taxon>
        <taxon>Pichiaceae</taxon>
        <taxon>Pichia</taxon>
    </lineage>
</organism>
<dbReference type="Pfam" id="PF08634">
    <property type="entry name" value="Pet127"/>
    <property type="match status" value="1"/>
</dbReference>
<dbReference type="GO" id="GO:0005740">
    <property type="term" value="C:mitochondrial envelope"/>
    <property type="evidence" value="ECO:0007669"/>
    <property type="project" value="TreeGrafter"/>
</dbReference>
<name>A0A1E3NN17_9ASCO</name>
<gene>
    <name evidence="2" type="ORF">PICMEDRAFT_15438</name>
</gene>
<dbReference type="OrthoDB" id="10249045at2759"/>
<evidence type="ECO:0000313" key="3">
    <source>
        <dbReference type="Proteomes" id="UP000094455"/>
    </source>
</evidence>
<evidence type="ECO:0000256" key="1">
    <source>
        <dbReference type="SAM" id="MobiDB-lite"/>
    </source>
</evidence>